<dbReference type="AlphaFoldDB" id="A0A517LZT3"/>
<keyword evidence="1" id="KW-0472">Membrane</keyword>
<dbReference type="RefSeq" id="WP_145345117.1">
    <property type="nucleotide sequence ID" value="NZ_CP036261.1"/>
</dbReference>
<dbReference type="EMBL" id="CP036261">
    <property type="protein sequence ID" value="QDS88137.1"/>
    <property type="molecule type" value="Genomic_DNA"/>
</dbReference>
<dbReference type="PANTHER" id="PTHR30093">
    <property type="entry name" value="GENERAL SECRETION PATHWAY PROTEIN G"/>
    <property type="match status" value="1"/>
</dbReference>
<protein>
    <recommendedName>
        <fullName evidence="2">DUF1559 domain-containing protein</fullName>
    </recommendedName>
</protein>
<evidence type="ECO:0000313" key="4">
    <source>
        <dbReference type="Proteomes" id="UP000319557"/>
    </source>
</evidence>
<reference evidence="3 4" key="1">
    <citation type="submission" date="2019-02" db="EMBL/GenBank/DDBJ databases">
        <title>Deep-cultivation of Planctomycetes and their phenomic and genomic characterization uncovers novel biology.</title>
        <authorList>
            <person name="Wiegand S."/>
            <person name="Jogler M."/>
            <person name="Boedeker C."/>
            <person name="Pinto D."/>
            <person name="Vollmers J."/>
            <person name="Rivas-Marin E."/>
            <person name="Kohn T."/>
            <person name="Peeters S.H."/>
            <person name="Heuer A."/>
            <person name="Rast P."/>
            <person name="Oberbeckmann S."/>
            <person name="Bunk B."/>
            <person name="Jeske O."/>
            <person name="Meyerdierks A."/>
            <person name="Storesund J.E."/>
            <person name="Kallscheuer N."/>
            <person name="Luecker S."/>
            <person name="Lage O.M."/>
            <person name="Pohl T."/>
            <person name="Merkel B.J."/>
            <person name="Hornburger P."/>
            <person name="Mueller R.-W."/>
            <person name="Bruemmer F."/>
            <person name="Labrenz M."/>
            <person name="Spormann A.M."/>
            <person name="Op den Camp H."/>
            <person name="Overmann J."/>
            <person name="Amann R."/>
            <person name="Jetten M.S.M."/>
            <person name="Mascher T."/>
            <person name="Medema M.H."/>
            <person name="Devos D.P."/>
            <person name="Kaster A.-K."/>
            <person name="Ovreas L."/>
            <person name="Rohde M."/>
            <person name="Galperin M.Y."/>
            <person name="Jogler C."/>
        </authorList>
    </citation>
    <scope>NUCLEOTIDE SEQUENCE [LARGE SCALE GENOMIC DNA]</scope>
    <source>
        <strain evidence="3 4">EC9</strain>
    </source>
</reference>
<dbReference type="InterPro" id="IPR045584">
    <property type="entry name" value="Pilin-like"/>
</dbReference>
<dbReference type="InterPro" id="IPR012902">
    <property type="entry name" value="N_methyl_site"/>
</dbReference>
<feature type="transmembrane region" description="Helical" evidence="1">
    <location>
        <begin position="12"/>
        <end position="36"/>
    </location>
</feature>
<gene>
    <name evidence="3" type="ORF">EC9_23240</name>
</gene>
<evidence type="ECO:0000313" key="3">
    <source>
        <dbReference type="EMBL" id="QDS88137.1"/>
    </source>
</evidence>
<dbReference type="SUPFAM" id="SSF54523">
    <property type="entry name" value="Pili subunits"/>
    <property type="match status" value="1"/>
</dbReference>
<name>A0A517LZT3_9BACT</name>
<accession>A0A517LZT3</accession>
<dbReference type="Pfam" id="PF07963">
    <property type="entry name" value="N_methyl"/>
    <property type="match status" value="1"/>
</dbReference>
<feature type="domain" description="DUF1559" evidence="2">
    <location>
        <begin position="37"/>
        <end position="299"/>
    </location>
</feature>
<dbReference type="NCBIfam" id="TIGR04294">
    <property type="entry name" value="pre_pil_HX9DG"/>
    <property type="match status" value="1"/>
</dbReference>
<evidence type="ECO:0000259" key="2">
    <source>
        <dbReference type="Pfam" id="PF07596"/>
    </source>
</evidence>
<dbReference type="Gene3D" id="3.30.700.10">
    <property type="entry name" value="Glycoprotein, Type 4 Pilin"/>
    <property type="match status" value="1"/>
</dbReference>
<dbReference type="NCBIfam" id="TIGR02532">
    <property type="entry name" value="IV_pilin_GFxxxE"/>
    <property type="match status" value="1"/>
</dbReference>
<keyword evidence="1" id="KW-0812">Transmembrane</keyword>
<sequence>MITQRRGETRLGFTLVELLVVIAIIGILVGLLLPAVQAAREAARRMQCSNNLKQLGLAAHNYHDTYQCLPSGMINHYTSADHANLAWGALILPFIEQQSLHDRLGVSQQPLAVALEDPTIVELTRQPLSAFLCPSVPAPEISDRDVDKISGGNIYMNVSTYVGNGGSWRLYSTKAAAASAGRNVGCVNGVFSANSRTKFRDILDGTSSTLMFGERIWKLPQVSTALVVNGTTHPHAALVFGGAQSASNTYYGMADVLAVGETVINGTGYPRNSFSSQHPGTMLATLCDGSVRGISHTIEHLPSTSAIDSTFEELLDIADGRPVGEF</sequence>
<dbReference type="OrthoDB" id="209833at2"/>
<dbReference type="InterPro" id="IPR011453">
    <property type="entry name" value="DUF1559"/>
</dbReference>
<dbReference type="InterPro" id="IPR027558">
    <property type="entry name" value="Pre_pil_HX9DG_C"/>
</dbReference>
<keyword evidence="4" id="KW-1185">Reference proteome</keyword>
<dbReference type="KEGG" id="ruv:EC9_23240"/>
<evidence type="ECO:0000256" key="1">
    <source>
        <dbReference type="SAM" id="Phobius"/>
    </source>
</evidence>
<organism evidence="3 4">
    <name type="scientific">Rosistilla ulvae</name>
    <dbReference type="NCBI Taxonomy" id="1930277"/>
    <lineage>
        <taxon>Bacteria</taxon>
        <taxon>Pseudomonadati</taxon>
        <taxon>Planctomycetota</taxon>
        <taxon>Planctomycetia</taxon>
        <taxon>Pirellulales</taxon>
        <taxon>Pirellulaceae</taxon>
        <taxon>Rosistilla</taxon>
    </lineage>
</organism>
<proteinExistence type="predicted"/>
<dbReference type="Pfam" id="PF07596">
    <property type="entry name" value="SBP_bac_10"/>
    <property type="match status" value="1"/>
</dbReference>
<dbReference type="Proteomes" id="UP000319557">
    <property type="component" value="Chromosome"/>
</dbReference>
<keyword evidence="1" id="KW-1133">Transmembrane helix</keyword>
<dbReference type="PANTHER" id="PTHR30093:SF2">
    <property type="entry name" value="TYPE II SECRETION SYSTEM PROTEIN H"/>
    <property type="match status" value="1"/>
</dbReference>